<protein>
    <submittedName>
        <fullName evidence="2">Uncharacterized protein</fullName>
    </submittedName>
</protein>
<accession>A0A1I5XSZ6</accession>
<organism evidence="2 3">
    <name type="scientific">Amycolatopsis rubida</name>
    <dbReference type="NCBI Taxonomy" id="112413"/>
    <lineage>
        <taxon>Bacteria</taxon>
        <taxon>Bacillati</taxon>
        <taxon>Actinomycetota</taxon>
        <taxon>Actinomycetes</taxon>
        <taxon>Pseudonocardiales</taxon>
        <taxon>Pseudonocardiaceae</taxon>
        <taxon>Amycolatopsis</taxon>
    </lineage>
</organism>
<dbReference type="STRING" id="112413.SAMN05421854_11119"/>
<feature type="region of interest" description="Disordered" evidence="1">
    <location>
        <begin position="62"/>
        <end position="81"/>
    </location>
</feature>
<reference evidence="2 3" key="1">
    <citation type="submission" date="2016-10" db="EMBL/GenBank/DDBJ databases">
        <authorList>
            <person name="de Groot N.N."/>
        </authorList>
    </citation>
    <scope>NUCLEOTIDE SEQUENCE [LARGE SCALE GENOMIC DNA]</scope>
    <source>
        <strain evidence="2 3">DSM 44637</strain>
    </source>
</reference>
<proteinExistence type="predicted"/>
<name>A0A1I5XSZ6_9PSEU</name>
<evidence type="ECO:0000313" key="3">
    <source>
        <dbReference type="Proteomes" id="UP000199137"/>
    </source>
</evidence>
<dbReference type="AlphaFoldDB" id="A0A1I5XSZ6"/>
<gene>
    <name evidence="2" type="ORF">SAMN05421854_11119</name>
</gene>
<sequence>MPGENHSRRTPEIRPRKNGIAIAHDLQLRSLLTQRGLHQVRQLALLPGDAEHIHKGGSELGRIGAQVKGGHTGTVPSRRGGYREDVRTRSSLVALGVLALVLTGCGNEAGPKARPGAGDPGPDALPTKLEALSADACFTGPQTQLPKGCEKYVTEVGNTAGSVHKLAKAGKTVNQPLDRDATAIDQAVGAFRQAGCTTVAAPGGACTQALVSISTALTEVKQKVNQLATTG</sequence>
<dbReference type="EMBL" id="FOWC01000011">
    <property type="protein sequence ID" value="SFQ35063.1"/>
    <property type="molecule type" value="Genomic_DNA"/>
</dbReference>
<evidence type="ECO:0000256" key="1">
    <source>
        <dbReference type="SAM" id="MobiDB-lite"/>
    </source>
</evidence>
<evidence type="ECO:0000313" key="2">
    <source>
        <dbReference type="EMBL" id="SFQ35063.1"/>
    </source>
</evidence>
<dbReference type="Proteomes" id="UP000199137">
    <property type="component" value="Unassembled WGS sequence"/>
</dbReference>